<name>A0ABW1ZAG0_9BACT</name>
<gene>
    <name evidence="2" type="ORF">ACFQBQ_07390</name>
</gene>
<feature type="chain" id="PRO_5045181849" evidence="1">
    <location>
        <begin position="19"/>
        <end position="175"/>
    </location>
</feature>
<sequence>MNAVRCSAIALLSLTMIAAVGCKKKDAQTPINVTPAGSVVPQPFLGTWPASSNTATAILGDITIGSTTMRLGDHVVVIDSVNSLAPTDTAALAGFNTVQGTPVQAFLAKVPIAGSTPMLNGNVLCGGRDTQWLVGVLGSNAQLGLIAFSGANAPVLTSAALQNSHDVCGSFSFAK</sequence>
<dbReference type="RefSeq" id="WP_263371782.1">
    <property type="nucleotide sequence ID" value="NZ_JAGSYD010000003.1"/>
</dbReference>
<dbReference type="EMBL" id="JBHSWI010000001">
    <property type="protein sequence ID" value="MFC6645410.1"/>
    <property type="molecule type" value="Genomic_DNA"/>
</dbReference>
<reference evidence="3" key="1">
    <citation type="journal article" date="2019" name="Int. J. Syst. Evol. Microbiol.">
        <title>The Global Catalogue of Microorganisms (GCM) 10K type strain sequencing project: providing services to taxonomists for standard genome sequencing and annotation.</title>
        <authorList>
            <consortium name="The Broad Institute Genomics Platform"/>
            <consortium name="The Broad Institute Genome Sequencing Center for Infectious Disease"/>
            <person name="Wu L."/>
            <person name="Ma J."/>
        </authorList>
    </citation>
    <scope>NUCLEOTIDE SEQUENCE [LARGE SCALE GENOMIC DNA]</scope>
    <source>
        <strain evidence="3">CGMCC 1.16026</strain>
    </source>
</reference>
<protein>
    <submittedName>
        <fullName evidence="2">Uncharacterized protein</fullName>
    </submittedName>
</protein>
<organism evidence="2 3">
    <name type="scientific">Granulicella cerasi</name>
    <dbReference type="NCBI Taxonomy" id="741063"/>
    <lineage>
        <taxon>Bacteria</taxon>
        <taxon>Pseudomonadati</taxon>
        <taxon>Acidobacteriota</taxon>
        <taxon>Terriglobia</taxon>
        <taxon>Terriglobales</taxon>
        <taxon>Acidobacteriaceae</taxon>
        <taxon>Granulicella</taxon>
    </lineage>
</organism>
<evidence type="ECO:0000313" key="3">
    <source>
        <dbReference type="Proteomes" id="UP001596391"/>
    </source>
</evidence>
<comment type="caution">
    <text evidence="2">The sequence shown here is derived from an EMBL/GenBank/DDBJ whole genome shotgun (WGS) entry which is preliminary data.</text>
</comment>
<accession>A0ABW1ZAG0</accession>
<dbReference type="Proteomes" id="UP001596391">
    <property type="component" value="Unassembled WGS sequence"/>
</dbReference>
<dbReference type="PROSITE" id="PS51257">
    <property type="entry name" value="PROKAR_LIPOPROTEIN"/>
    <property type="match status" value="1"/>
</dbReference>
<proteinExistence type="predicted"/>
<keyword evidence="1" id="KW-0732">Signal</keyword>
<feature type="signal peptide" evidence="1">
    <location>
        <begin position="1"/>
        <end position="18"/>
    </location>
</feature>
<keyword evidence="3" id="KW-1185">Reference proteome</keyword>
<evidence type="ECO:0000256" key="1">
    <source>
        <dbReference type="SAM" id="SignalP"/>
    </source>
</evidence>
<evidence type="ECO:0000313" key="2">
    <source>
        <dbReference type="EMBL" id="MFC6645410.1"/>
    </source>
</evidence>